<dbReference type="AlphaFoldDB" id="A0A2I1R1T9"/>
<gene>
    <name evidence="1" type="ORF">CYJ73_23555</name>
</gene>
<dbReference type="EMBL" id="PKJC01000032">
    <property type="protein sequence ID" value="PKZ63088.1"/>
    <property type="molecule type" value="Genomic_DNA"/>
</dbReference>
<evidence type="ECO:0000313" key="2">
    <source>
        <dbReference type="Proteomes" id="UP000234662"/>
    </source>
</evidence>
<dbReference type="Proteomes" id="UP000234662">
    <property type="component" value="Unassembled WGS sequence"/>
</dbReference>
<organism evidence="1 2">
    <name type="scientific">Gordonia terrae</name>
    <dbReference type="NCBI Taxonomy" id="2055"/>
    <lineage>
        <taxon>Bacteria</taxon>
        <taxon>Bacillati</taxon>
        <taxon>Actinomycetota</taxon>
        <taxon>Actinomycetes</taxon>
        <taxon>Mycobacteriales</taxon>
        <taxon>Gordoniaceae</taxon>
        <taxon>Gordonia</taxon>
    </lineage>
</organism>
<dbReference type="STRING" id="2055.BCM27_00815"/>
<comment type="caution">
    <text evidence="1">The sequence shown here is derived from an EMBL/GenBank/DDBJ whole genome shotgun (WGS) entry which is preliminary data.</text>
</comment>
<proteinExistence type="predicted"/>
<name>A0A2I1R1T9_9ACTN</name>
<reference evidence="1 2" key="1">
    <citation type="submission" date="2017-12" db="EMBL/GenBank/DDBJ databases">
        <title>Phylogenetic diversity of female urinary microbiome.</title>
        <authorList>
            <person name="Thomas-White K."/>
            <person name="Wolfe A.J."/>
        </authorList>
    </citation>
    <scope>NUCLEOTIDE SEQUENCE [LARGE SCALE GENOMIC DNA]</scope>
    <source>
        <strain evidence="1 2">UMB0777</strain>
    </source>
</reference>
<evidence type="ECO:0000313" key="1">
    <source>
        <dbReference type="EMBL" id="PKZ63088.1"/>
    </source>
</evidence>
<sequence>MRKRPLIIAGRQDGTTVRMGTVFEKGRRMDTAALRATTGDVGAHLSEMTVGDMSIPAAATNGDLGDLFVAAVDRNARLTALLTGDELTSPRAAPIDRASFPLVADQYGGGFDHRYRRSAGLMVAAFAGVLDTHRVVDLDGTHTTAGALYEHAVRDAFLLTWNIATAIDIRYQPRPDIVRGVIQTMLSHIEDADLATAVDVLVQLSGPHRDK</sequence>
<accession>A0A2I1R1T9</accession>
<protein>
    <submittedName>
        <fullName evidence="1">Uncharacterized protein</fullName>
    </submittedName>
</protein>